<dbReference type="Gene3D" id="3.30.70.100">
    <property type="match status" value="1"/>
</dbReference>
<evidence type="ECO:0000256" key="1">
    <source>
        <dbReference type="SAM" id="Phobius"/>
    </source>
</evidence>
<keyword evidence="1" id="KW-0812">Transmembrane</keyword>
<keyword evidence="1" id="KW-0472">Membrane</keyword>
<dbReference type="PANTHER" id="PTHR42208:SF1">
    <property type="entry name" value="HEAVY METAL TRANSPORTER"/>
    <property type="match status" value="1"/>
</dbReference>
<dbReference type="InterPro" id="IPR036163">
    <property type="entry name" value="HMA_dom_sf"/>
</dbReference>
<dbReference type="AlphaFoldDB" id="A0A2M8KG72"/>
<dbReference type="Pfam" id="PF13386">
    <property type="entry name" value="DsbD_2"/>
    <property type="match status" value="1"/>
</dbReference>
<sequence length="496" mass="53351">MDHKKTKSILYFVKGMHCASCEILIEKGLLILPSIKQVDASAANGQVQVQYDDEKPLINEINEKFRKEGYVFSESPFKKEKAQEKFSATFVVVPLIIVGIFYFLQKTGLSTLINVNSKSSIISFFGFGLLAGISSCAALVGGIVLSMSKQWSALYSQTQSFAKKLQPHLMFNVGRIISFALLGGVLGLIGAKLQLSLKFGSWLVIIISTLMFFLALQMLGVKWFSGFQLALPKSATKYIANEEKFKGKYMPFIMGALTFFLPCGFTITTQGLALVSGGFLQGALITSAFVLGTTPALFFIGLSSVKFSQKPHLAYQFSKAAGILVLFFAVYNVNAQMNVLGLPSLNDLKSGTAQTIKTSINDLPEKVNGIQVIKMDASSQGFSPNYFKVQVGIPVRWEVTNKGVSGCTNAVISQALFAGQIDLKIPIGQVAIKEFTPQKTGKYKFSCWMGMVSGIIEVVTGSDAKGVSPDTNTVQAGDGTGITPSGATGCCGGSVK</sequence>
<evidence type="ECO:0000313" key="4">
    <source>
        <dbReference type="Proteomes" id="UP000231347"/>
    </source>
</evidence>
<dbReference type="GO" id="GO:0046872">
    <property type="term" value="F:metal ion binding"/>
    <property type="evidence" value="ECO:0007669"/>
    <property type="project" value="InterPro"/>
</dbReference>
<dbReference type="InterPro" id="IPR006121">
    <property type="entry name" value="HMA_dom"/>
</dbReference>
<feature type="domain" description="HMA" evidence="2">
    <location>
        <begin position="7"/>
        <end position="73"/>
    </location>
</feature>
<dbReference type="EMBL" id="PFDY01000029">
    <property type="protein sequence ID" value="PJE58926.1"/>
    <property type="molecule type" value="Genomic_DNA"/>
</dbReference>
<dbReference type="SUPFAM" id="SSF49503">
    <property type="entry name" value="Cupredoxins"/>
    <property type="match status" value="1"/>
</dbReference>
<dbReference type="PROSITE" id="PS50846">
    <property type="entry name" value="HMA_2"/>
    <property type="match status" value="1"/>
</dbReference>
<gene>
    <name evidence="3" type="ORF">COU83_01205</name>
</gene>
<name>A0A2M8KG72_9BACT</name>
<feature type="transmembrane region" description="Helical" evidence="1">
    <location>
        <begin position="124"/>
        <end position="148"/>
    </location>
</feature>
<dbReference type="PANTHER" id="PTHR42208">
    <property type="entry name" value="HEAVY METAL TRANSPORTER-RELATED"/>
    <property type="match status" value="1"/>
</dbReference>
<feature type="transmembrane region" description="Helical" evidence="1">
    <location>
        <begin position="169"/>
        <end position="190"/>
    </location>
</feature>
<dbReference type="InterPro" id="IPR008972">
    <property type="entry name" value="Cupredoxin"/>
</dbReference>
<keyword evidence="1" id="KW-1133">Transmembrane helix</keyword>
<dbReference type="Pfam" id="PF13473">
    <property type="entry name" value="Cupredoxin_1"/>
    <property type="match status" value="1"/>
</dbReference>
<reference evidence="4" key="1">
    <citation type="submission" date="2017-09" db="EMBL/GenBank/DDBJ databases">
        <title>Depth-based differentiation of microbial function through sediment-hosted aquifers and enrichment of novel symbionts in the deep terrestrial subsurface.</title>
        <authorList>
            <person name="Probst A.J."/>
            <person name="Ladd B."/>
            <person name="Jarett J.K."/>
            <person name="Geller-Mcgrath D.E."/>
            <person name="Sieber C.M.K."/>
            <person name="Emerson J.B."/>
            <person name="Anantharaman K."/>
            <person name="Thomas B.C."/>
            <person name="Malmstrom R."/>
            <person name="Stieglmeier M."/>
            <person name="Klingl A."/>
            <person name="Woyke T."/>
            <person name="Ryan C.M."/>
            <person name="Banfield J.F."/>
        </authorList>
    </citation>
    <scope>NUCLEOTIDE SEQUENCE [LARGE SCALE GENOMIC DNA]</scope>
</reference>
<feature type="transmembrane region" description="Helical" evidence="1">
    <location>
        <begin position="202"/>
        <end position="231"/>
    </location>
</feature>
<evidence type="ECO:0000259" key="2">
    <source>
        <dbReference type="PROSITE" id="PS50846"/>
    </source>
</evidence>
<feature type="transmembrane region" description="Helical" evidence="1">
    <location>
        <begin position="86"/>
        <end position="104"/>
    </location>
</feature>
<accession>A0A2M8KG72</accession>
<feature type="transmembrane region" description="Helical" evidence="1">
    <location>
        <begin position="313"/>
        <end position="331"/>
    </location>
</feature>
<protein>
    <recommendedName>
        <fullName evidence="2">HMA domain-containing protein</fullName>
    </recommendedName>
</protein>
<dbReference type="Gene3D" id="2.60.40.420">
    <property type="entry name" value="Cupredoxins - blue copper proteins"/>
    <property type="match status" value="1"/>
</dbReference>
<feature type="transmembrane region" description="Helical" evidence="1">
    <location>
        <begin position="252"/>
        <end position="273"/>
    </location>
</feature>
<feature type="transmembrane region" description="Helical" evidence="1">
    <location>
        <begin position="279"/>
        <end position="301"/>
    </location>
</feature>
<proteinExistence type="predicted"/>
<dbReference type="InterPro" id="IPR039447">
    <property type="entry name" value="UreH-like_TM_dom"/>
</dbReference>
<dbReference type="InterPro" id="IPR028096">
    <property type="entry name" value="EfeO_Cupredoxin"/>
</dbReference>
<organism evidence="3 4">
    <name type="scientific">Candidatus Portnoybacteria bacterium CG10_big_fil_rev_8_21_14_0_10_40_22</name>
    <dbReference type="NCBI Taxonomy" id="1974814"/>
    <lineage>
        <taxon>Bacteria</taxon>
        <taxon>Candidatus Portnoyibacteriota</taxon>
    </lineage>
</organism>
<dbReference type="Proteomes" id="UP000231347">
    <property type="component" value="Unassembled WGS sequence"/>
</dbReference>
<dbReference type="Pfam" id="PF00403">
    <property type="entry name" value="HMA"/>
    <property type="match status" value="1"/>
</dbReference>
<comment type="caution">
    <text evidence="3">The sequence shown here is derived from an EMBL/GenBank/DDBJ whole genome shotgun (WGS) entry which is preliminary data.</text>
</comment>
<evidence type="ECO:0000313" key="3">
    <source>
        <dbReference type="EMBL" id="PJE58926.1"/>
    </source>
</evidence>
<dbReference type="SUPFAM" id="SSF55008">
    <property type="entry name" value="HMA, heavy metal-associated domain"/>
    <property type="match status" value="1"/>
</dbReference>
<dbReference type="CDD" id="cd00371">
    <property type="entry name" value="HMA"/>
    <property type="match status" value="1"/>
</dbReference>